<accession>Q315S6</accession>
<dbReference type="InterPro" id="IPR009009">
    <property type="entry name" value="RlpA-like_DPBB"/>
</dbReference>
<dbReference type="EC" id="4.2.2.-" evidence="4"/>
<protein>
    <recommendedName>
        <fullName evidence="4">Probable endolytic peptidoglycan transglycosylase RlpA</fullName>
        <ecNumber evidence="4">4.2.2.-</ecNumber>
    </recommendedName>
</protein>
<dbReference type="GO" id="GO:0000270">
    <property type="term" value="P:peptidoglycan metabolic process"/>
    <property type="evidence" value="ECO:0007669"/>
    <property type="project" value="UniProtKB-UniRule"/>
</dbReference>
<feature type="domain" description="SPOR" evidence="6">
    <location>
        <begin position="170"/>
        <end position="246"/>
    </location>
</feature>
<dbReference type="InterPro" id="IPR012997">
    <property type="entry name" value="RplA"/>
</dbReference>
<dbReference type="PANTHER" id="PTHR34183:SF1">
    <property type="entry name" value="ENDOLYTIC PEPTIDOGLYCAN TRANSGLYCOSYLASE RLPA"/>
    <property type="match status" value="1"/>
</dbReference>
<keyword evidence="8" id="KW-1185">Reference proteome</keyword>
<evidence type="ECO:0000256" key="4">
    <source>
        <dbReference type="HAMAP-Rule" id="MF_02071"/>
    </source>
</evidence>
<dbReference type="Pfam" id="PF03330">
    <property type="entry name" value="DPBB_1"/>
    <property type="match status" value="1"/>
</dbReference>
<dbReference type="HAMAP" id="MF_02071">
    <property type="entry name" value="RlpA"/>
    <property type="match status" value="1"/>
</dbReference>
<dbReference type="EMBL" id="CP000112">
    <property type="protein sequence ID" value="ABB37320.1"/>
    <property type="molecule type" value="Genomic_DNA"/>
</dbReference>
<dbReference type="STRING" id="207559.Dde_0519"/>
<keyword evidence="2 4" id="KW-0456">Lyase</keyword>
<dbReference type="GO" id="GO:0042834">
    <property type="term" value="F:peptidoglycan binding"/>
    <property type="evidence" value="ECO:0007669"/>
    <property type="project" value="InterPro"/>
</dbReference>
<dbReference type="InterPro" id="IPR036908">
    <property type="entry name" value="RlpA-like_sf"/>
</dbReference>
<evidence type="ECO:0000256" key="5">
    <source>
        <dbReference type="RuleBase" id="RU003495"/>
    </source>
</evidence>
<dbReference type="NCBIfam" id="TIGR00413">
    <property type="entry name" value="rlpA"/>
    <property type="match status" value="1"/>
</dbReference>
<dbReference type="PANTHER" id="PTHR34183">
    <property type="entry name" value="ENDOLYTIC PEPTIDOGLYCAN TRANSGLYCOSYLASE RLPA"/>
    <property type="match status" value="1"/>
</dbReference>
<evidence type="ECO:0000313" key="7">
    <source>
        <dbReference type="EMBL" id="ABB37320.1"/>
    </source>
</evidence>
<dbReference type="InterPro" id="IPR007730">
    <property type="entry name" value="SPOR-like_dom"/>
</dbReference>
<dbReference type="HOGENOM" id="CLU_042923_3_4_7"/>
<evidence type="ECO:0000313" key="8">
    <source>
        <dbReference type="Proteomes" id="UP000002710"/>
    </source>
</evidence>
<dbReference type="AlphaFoldDB" id="Q315S6"/>
<dbReference type="RefSeq" id="WP_011366639.1">
    <property type="nucleotide sequence ID" value="NC_007519.1"/>
</dbReference>
<dbReference type="Gene3D" id="3.30.70.1070">
    <property type="entry name" value="Sporulation related repeat"/>
    <property type="match status" value="1"/>
</dbReference>
<evidence type="ECO:0000259" key="6">
    <source>
        <dbReference type="PROSITE" id="PS51724"/>
    </source>
</evidence>
<name>Q315S6_OLEA2</name>
<evidence type="ECO:0000256" key="3">
    <source>
        <dbReference type="ARBA" id="ARBA00023316"/>
    </source>
</evidence>
<dbReference type="Pfam" id="PF05036">
    <property type="entry name" value="SPOR"/>
    <property type="match status" value="1"/>
</dbReference>
<comment type="function">
    <text evidence="4">Lytic transglycosylase with a strong preference for naked glycan strands that lack stem peptides.</text>
</comment>
<dbReference type="PROSITE" id="PS51724">
    <property type="entry name" value="SPOR"/>
    <property type="match status" value="1"/>
</dbReference>
<dbReference type="CDD" id="cd22268">
    <property type="entry name" value="DPBB_RlpA-like"/>
    <property type="match status" value="1"/>
</dbReference>
<reference evidence="7 8" key="1">
    <citation type="journal article" date="2011" name="J. Bacteriol.">
        <title>Complete genome sequence and updated annotation of Desulfovibrio alaskensis G20.</title>
        <authorList>
            <person name="Hauser L.J."/>
            <person name="Land M.L."/>
            <person name="Brown S.D."/>
            <person name="Larimer F."/>
            <person name="Keller K.L."/>
            <person name="Rapp-Giles B.J."/>
            <person name="Price M.N."/>
            <person name="Lin M."/>
            <person name="Bruce D.C."/>
            <person name="Detter J.C."/>
            <person name="Tapia R."/>
            <person name="Han C.S."/>
            <person name="Goodwin L.A."/>
            <person name="Cheng J.F."/>
            <person name="Pitluck S."/>
            <person name="Copeland A."/>
            <person name="Lucas S."/>
            <person name="Nolan M."/>
            <person name="Lapidus A.L."/>
            <person name="Palumbo A.V."/>
            <person name="Wall J.D."/>
        </authorList>
    </citation>
    <scope>NUCLEOTIDE SEQUENCE [LARGE SCALE GENOMIC DNA]</scope>
    <source>
        <strain evidence="8">ATCC BAA 1058 / DSM 17464 / G20</strain>
    </source>
</reference>
<proteinExistence type="inferred from homology"/>
<keyword evidence="3 4" id="KW-0961">Cell wall biogenesis/degradation</keyword>
<dbReference type="GO" id="GO:0008932">
    <property type="term" value="F:lytic endotransglycosylase activity"/>
    <property type="evidence" value="ECO:0007669"/>
    <property type="project" value="UniProtKB-UniRule"/>
</dbReference>
<dbReference type="KEGG" id="dde:Dde_0519"/>
<dbReference type="SUPFAM" id="SSF110997">
    <property type="entry name" value="Sporulation related repeat"/>
    <property type="match status" value="1"/>
</dbReference>
<gene>
    <name evidence="4" type="primary">rlpA</name>
    <name evidence="7" type="ordered locus">Dde_0519</name>
</gene>
<comment type="similarity">
    <text evidence="4 5">Belongs to the RlpA family.</text>
</comment>
<dbReference type="GO" id="GO:0071555">
    <property type="term" value="P:cell wall organization"/>
    <property type="evidence" value="ECO:0007669"/>
    <property type="project" value="UniProtKB-KW"/>
</dbReference>
<keyword evidence="7" id="KW-0449">Lipoprotein</keyword>
<dbReference type="eggNOG" id="COG0797">
    <property type="taxonomic scope" value="Bacteria"/>
</dbReference>
<organism evidence="7 8">
    <name type="scientific">Oleidesulfovibrio alaskensis (strain ATCC BAA-1058 / DSM 17464 / G20)</name>
    <name type="common">Desulfovibrio alaskensis</name>
    <dbReference type="NCBI Taxonomy" id="207559"/>
    <lineage>
        <taxon>Bacteria</taxon>
        <taxon>Pseudomonadati</taxon>
        <taxon>Thermodesulfobacteriota</taxon>
        <taxon>Desulfovibrionia</taxon>
        <taxon>Desulfovibrionales</taxon>
        <taxon>Desulfovibrionaceae</taxon>
        <taxon>Oleidesulfovibrio</taxon>
    </lineage>
</organism>
<dbReference type="InterPro" id="IPR034718">
    <property type="entry name" value="RlpA"/>
</dbReference>
<sequence length="246" mass="27232">MHHPALQRRTARIILLLMLAALLSLAGGCGKKVLDTSPRPAPKGPVKSHTYTIDGKSYTTMTSAHGYTEEGLASWYGKDFHGRRTANGEVYDMYGMTAAHKLLPFGTRLRVTNLENGKAINVVVNDRGPFVKDRIIDLTYTGAQRLDMVGPGIARVRIESLEDVPTYTNGEMSGRFYVQVGAFAKRENAESLSSRMKAEGKPARLVYADDIGFWRVQVGVYSKLSNAEAVRESMRREFPNSFIVAD</sequence>
<keyword evidence="1" id="KW-0732">Signal</keyword>
<dbReference type="Proteomes" id="UP000002710">
    <property type="component" value="Chromosome"/>
</dbReference>
<evidence type="ECO:0000256" key="1">
    <source>
        <dbReference type="ARBA" id="ARBA00022729"/>
    </source>
</evidence>
<dbReference type="Gene3D" id="2.40.40.10">
    <property type="entry name" value="RlpA-like domain"/>
    <property type="match status" value="1"/>
</dbReference>
<dbReference type="InterPro" id="IPR036680">
    <property type="entry name" value="SPOR-like_sf"/>
</dbReference>
<dbReference type="SUPFAM" id="SSF50685">
    <property type="entry name" value="Barwin-like endoglucanases"/>
    <property type="match status" value="1"/>
</dbReference>
<evidence type="ECO:0000256" key="2">
    <source>
        <dbReference type="ARBA" id="ARBA00023239"/>
    </source>
</evidence>